<evidence type="ECO:0000256" key="6">
    <source>
        <dbReference type="ARBA" id="ARBA00023125"/>
    </source>
</evidence>
<dbReference type="CDD" id="cd17932">
    <property type="entry name" value="DEXQc_UvrD"/>
    <property type="match status" value="1"/>
</dbReference>
<dbReference type="InterPro" id="IPR005751">
    <property type="entry name" value="ATP-dep_DNA_helicase_PcrA"/>
</dbReference>
<comment type="catalytic activity">
    <reaction evidence="9 11">
        <text>ATP + H2O = ADP + phosphate + H(+)</text>
        <dbReference type="Rhea" id="RHEA:13065"/>
        <dbReference type="ChEBI" id="CHEBI:15377"/>
        <dbReference type="ChEBI" id="CHEBI:15378"/>
        <dbReference type="ChEBI" id="CHEBI:30616"/>
        <dbReference type="ChEBI" id="CHEBI:43474"/>
        <dbReference type="ChEBI" id="CHEBI:456216"/>
        <dbReference type="EC" id="5.6.2.4"/>
    </reaction>
</comment>
<dbReference type="PANTHER" id="PTHR11070:SF2">
    <property type="entry name" value="ATP-DEPENDENT DNA HELICASE SRS2"/>
    <property type="match status" value="1"/>
</dbReference>
<reference evidence="15 16" key="1">
    <citation type="submission" date="2021-01" db="EMBL/GenBank/DDBJ databases">
        <title>Actinoplanes sp. nov. LDG1-01 isolated from lichen.</title>
        <authorList>
            <person name="Saeng-In P."/>
            <person name="Phongsopitanun W."/>
            <person name="Kanchanasin P."/>
            <person name="Yuki M."/>
            <person name="Kudo T."/>
            <person name="Ohkuma M."/>
            <person name="Tanasupawat S."/>
        </authorList>
    </citation>
    <scope>NUCLEOTIDE SEQUENCE [LARGE SCALE GENOMIC DNA]</scope>
    <source>
        <strain evidence="15 16">LDG1-01</strain>
    </source>
</reference>
<dbReference type="RefSeq" id="WP_202993593.1">
    <property type="nucleotide sequence ID" value="NZ_JAENHO010000006.1"/>
</dbReference>
<dbReference type="SUPFAM" id="SSF52540">
    <property type="entry name" value="P-loop containing nucleoside triphosphate hydrolases"/>
    <property type="match status" value="1"/>
</dbReference>
<dbReference type="InterPro" id="IPR013986">
    <property type="entry name" value="DExx_box_DNA_helicase_dom_sf"/>
</dbReference>
<evidence type="ECO:0000256" key="7">
    <source>
        <dbReference type="ARBA" id="ARBA00023235"/>
    </source>
</evidence>
<dbReference type="Pfam" id="PF21196">
    <property type="entry name" value="PcrA_UvrD_tudor"/>
    <property type="match status" value="1"/>
</dbReference>
<dbReference type="Gene3D" id="1.10.10.160">
    <property type="match status" value="1"/>
</dbReference>
<proteinExistence type="inferred from homology"/>
<keyword evidence="2 10" id="KW-0547">Nucleotide-binding</keyword>
<dbReference type="NCBIfam" id="TIGR01073">
    <property type="entry name" value="pcrA"/>
    <property type="match status" value="1"/>
</dbReference>
<keyword evidence="16" id="KW-1185">Reference proteome</keyword>
<name>A0ABS1VQG2_9ACTN</name>
<comment type="catalytic activity">
    <reaction evidence="8">
        <text>Couples ATP hydrolysis with the unwinding of duplex DNA by translocating in the 3'-5' direction.</text>
        <dbReference type="EC" id="5.6.2.4"/>
    </reaction>
</comment>
<dbReference type="CDD" id="cd18807">
    <property type="entry name" value="SF1_C_UvrD"/>
    <property type="match status" value="1"/>
</dbReference>
<dbReference type="InterPro" id="IPR014017">
    <property type="entry name" value="DNA_helicase_UvrD-like_C"/>
</dbReference>
<accession>A0ABS1VQG2</accession>
<dbReference type="InterPro" id="IPR027417">
    <property type="entry name" value="P-loop_NTPase"/>
</dbReference>
<dbReference type="EMBL" id="JAENHO010000006">
    <property type="protein sequence ID" value="MBL7256959.1"/>
    <property type="molecule type" value="Genomic_DNA"/>
</dbReference>
<keyword evidence="5 10" id="KW-0067">ATP-binding</keyword>
<feature type="domain" description="UvrD-like helicase ATP-binding" evidence="13">
    <location>
        <begin position="37"/>
        <end position="322"/>
    </location>
</feature>
<feature type="domain" description="UvrD-like helicase C-terminal" evidence="14">
    <location>
        <begin position="323"/>
        <end position="617"/>
    </location>
</feature>
<evidence type="ECO:0000256" key="10">
    <source>
        <dbReference type="PROSITE-ProRule" id="PRU00560"/>
    </source>
</evidence>
<evidence type="ECO:0000256" key="11">
    <source>
        <dbReference type="RuleBase" id="RU364053"/>
    </source>
</evidence>
<dbReference type="EC" id="5.6.2.4" evidence="11"/>
<evidence type="ECO:0000313" key="15">
    <source>
        <dbReference type="EMBL" id="MBL7256959.1"/>
    </source>
</evidence>
<dbReference type="PROSITE" id="PS51217">
    <property type="entry name" value="UVRD_HELICASE_CTER"/>
    <property type="match status" value="1"/>
</dbReference>
<sequence length="809" mass="89630">MRPSSETPDNALFAVPSTRPEQPAPRRPRIDPESLLTGLNGPQRDAVTHAGSPLLIVAGAGSGKTRVLTHRIAYLLAERDVHPGQIIAITFTNKAAGEMKERVAQLVGPRARLMWVSTFHSACVRILRAEHDHAGLKSTFSIYDADDSRRLMTLVIRELDLDPKRYSARGLAAQVSNLKNELVEPEEFKEKAKGPAERAVAEAYELYQRRLREAHALDFDDIIMATVHLFQSHPHVAETYRRRFRHVMVDEYQDTNHAQYMLVKELVGGKDSEVPPAELCVVGDADQSIYAFRGATIRNILEFERDYPDARTILLEQNYRSTQTILSAANAVIDRNTSRKPKRLWSDQGAGEQIVGYVADTEHAEADWVAREIDRLSDREGIRPGDVAVFYRTNAQSRVFEEVFIRVGLPYKVVGGVRFYERKEVRDALAYLRAVVNDDDTVSIRRVLNTPKRGIGDRAEACVEALSSRDRISFGQALRHAKDAPGIAARSANSIADFVQLMDDLRELAQNAPPEEVLELALQRSGLLSELEESLDPQDQGRVENLQELVSVAREYTERVEAQADEDTESAEAQAPAATLAGFLEQVALVADADQLPDDDPDHQGVVTLMTLHTAKGLEFPVVFLTGLEDGVFPHTRALGDNNELEEERRLAYVGITRARQRLYLSRAVTRGAWGQPQYNPPSRFTDELPPELIRWERTAGNYTSWSGTGGGVGGRGGGDRYRGGGFSGGTPKAQQLASRLGIDASKLATASELPQAPKVSAGDRVNHQRYGLGRVITVEGQGPGARAQIDFGDQVMWLILRHAPIEKI</sequence>
<evidence type="ECO:0000256" key="9">
    <source>
        <dbReference type="ARBA" id="ARBA00048988"/>
    </source>
</evidence>
<keyword evidence="3 10" id="KW-0378">Hydrolase</keyword>
<dbReference type="Gene3D" id="1.10.486.10">
    <property type="entry name" value="PCRA, domain 4"/>
    <property type="match status" value="1"/>
</dbReference>
<evidence type="ECO:0000313" key="16">
    <source>
        <dbReference type="Proteomes" id="UP000598996"/>
    </source>
</evidence>
<evidence type="ECO:0000256" key="2">
    <source>
        <dbReference type="ARBA" id="ARBA00022741"/>
    </source>
</evidence>
<evidence type="ECO:0000256" key="5">
    <source>
        <dbReference type="ARBA" id="ARBA00022840"/>
    </source>
</evidence>
<evidence type="ECO:0000259" key="14">
    <source>
        <dbReference type="PROSITE" id="PS51217"/>
    </source>
</evidence>
<keyword evidence="7" id="KW-0413">Isomerase</keyword>
<comment type="similarity">
    <text evidence="1 11">Belongs to the helicase family. UvrD subfamily.</text>
</comment>
<dbReference type="Pfam" id="PF00580">
    <property type="entry name" value="UvrD-helicase"/>
    <property type="match status" value="1"/>
</dbReference>
<dbReference type="PANTHER" id="PTHR11070">
    <property type="entry name" value="UVRD / RECB / PCRA DNA HELICASE FAMILY MEMBER"/>
    <property type="match status" value="1"/>
</dbReference>
<dbReference type="Gene3D" id="3.40.50.300">
    <property type="entry name" value="P-loop containing nucleotide triphosphate hydrolases"/>
    <property type="match status" value="2"/>
</dbReference>
<evidence type="ECO:0000256" key="12">
    <source>
        <dbReference type="SAM" id="MobiDB-lite"/>
    </source>
</evidence>
<dbReference type="InterPro" id="IPR014016">
    <property type="entry name" value="UvrD-like_ATP-bd"/>
</dbReference>
<dbReference type="Pfam" id="PF13361">
    <property type="entry name" value="UvrD_C"/>
    <property type="match status" value="1"/>
</dbReference>
<dbReference type="PROSITE" id="PS51198">
    <property type="entry name" value="UVRD_HELICASE_ATP_BIND"/>
    <property type="match status" value="1"/>
</dbReference>
<dbReference type="Proteomes" id="UP000598996">
    <property type="component" value="Unassembled WGS sequence"/>
</dbReference>
<dbReference type="GO" id="GO:0016787">
    <property type="term" value="F:hydrolase activity"/>
    <property type="evidence" value="ECO:0007669"/>
    <property type="project" value="UniProtKB-KW"/>
</dbReference>
<evidence type="ECO:0000256" key="4">
    <source>
        <dbReference type="ARBA" id="ARBA00022806"/>
    </source>
</evidence>
<comment type="caution">
    <text evidence="15">The sequence shown here is derived from an EMBL/GenBank/DDBJ whole genome shotgun (WGS) entry which is preliminary data.</text>
</comment>
<organism evidence="15 16">
    <name type="scientific">Paractinoplanes lichenicola</name>
    <dbReference type="NCBI Taxonomy" id="2802976"/>
    <lineage>
        <taxon>Bacteria</taxon>
        <taxon>Bacillati</taxon>
        <taxon>Actinomycetota</taxon>
        <taxon>Actinomycetes</taxon>
        <taxon>Micromonosporales</taxon>
        <taxon>Micromonosporaceae</taxon>
        <taxon>Paractinoplanes</taxon>
    </lineage>
</organism>
<feature type="region of interest" description="Disordered" evidence="12">
    <location>
        <begin position="1"/>
        <end position="33"/>
    </location>
</feature>
<gene>
    <name evidence="15" type="primary">pcrA</name>
    <name evidence="15" type="ORF">JKJ07_21915</name>
</gene>
<evidence type="ECO:0000259" key="13">
    <source>
        <dbReference type="PROSITE" id="PS51198"/>
    </source>
</evidence>
<feature type="binding site" evidence="10">
    <location>
        <begin position="58"/>
        <end position="65"/>
    </location>
    <ligand>
        <name>ATP</name>
        <dbReference type="ChEBI" id="CHEBI:30616"/>
    </ligand>
</feature>
<dbReference type="GO" id="GO:0003678">
    <property type="term" value="F:DNA helicase activity"/>
    <property type="evidence" value="ECO:0007669"/>
    <property type="project" value="UniProtKB-EC"/>
</dbReference>
<keyword evidence="4 10" id="KW-0347">Helicase</keyword>
<keyword evidence="6 11" id="KW-0238">DNA-binding</keyword>
<evidence type="ECO:0000256" key="1">
    <source>
        <dbReference type="ARBA" id="ARBA00009922"/>
    </source>
</evidence>
<protein>
    <recommendedName>
        <fullName evidence="11">ATP-dependent DNA helicase</fullName>
        <ecNumber evidence="11">5.6.2.4</ecNumber>
    </recommendedName>
</protein>
<dbReference type="InterPro" id="IPR000212">
    <property type="entry name" value="DNA_helicase_UvrD/REP"/>
</dbReference>
<evidence type="ECO:0000256" key="3">
    <source>
        <dbReference type="ARBA" id="ARBA00022801"/>
    </source>
</evidence>
<evidence type="ECO:0000256" key="8">
    <source>
        <dbReference type="ARBA" id="ARBA00034617"/>
    </source>
</evidence>